<dbReference type="AlphaFoldDB" id="A0A834U558"/>
<evidence type="ECO:0000313" key="2">
    <source>
        <dbReference type="EMBL" id="KAF7417016.1"/>
    </source>
</evidence>
<feature type="compositionally biased region" description="Acidic residues" evidence="1">
    <location>
        <begin position="102"/>
        <end position="132"/>
    </location>
</feature>
<feature type="compositionally biased region" description="Basic residues" evidence="1">
    <location>
        <begin position="49"/>
        <end position="61"/>
    </location>
</feature>
<dbReference type="EMBL" id="JACSDY010000010">
    <property type="protein sequence ID" value="KAF7417016.1"/>
    <property type="molecule type" value="Genomic_DNA"/>
</dbReference>
<organism evidence="2 3">
    <name type="scientific">Vespula pensylvanica</name>
    <name type="common">Western yellow jacket</name>
    <name type="synonym">Wasp</name>
    <dbReference type="NCBI Taxonomy" id="30213"/>
    <lineage>
        <taxon>Eukaryota</taxon>
        <taxon>Metazoa</taxon>
        <taxon>Ecdysozoa</taxon>
        <taxon>Arthropoda</taxon>
        <taxon>Hexapoda</taxon>
        <taxon>Insecta</taxon>
        <taxon>Pterygota</taxon>
        <taxon>Neoptera</taxon>
        <taxon>Endopterygota</taxon>
        <taxon>Hymenoptera</taxon>
        <taxon>Apocrita</taxon>
        <taxon>Aculeata</taxon>
        <taxon>Vespoidea</taxon>
        <taxon>Vespidae</taxon>
        <taxon>Vespinae</taxon>
        <taxon>Vespula</taxon>
    </lineage>
</organism>
<sequence>MAVTDVTLFPNTKRTDKHSAIACDLFPRHANWPDAETAIAAVAGVTLRRGTRVSHPPRCRKKKEEEKKEEEEVEEEIRPSQKRSPGMHERRTNVYLRAYTSQDDDDDDDDDDNNDEDDDDDDDDDDGDNDED</sequence>
<comment type="caution">
    <text evidence="2">The sequence shown here is derived from an EMBL/GenBank/DDBJ whole genome shotgun (WGS) entry which is preliminary data.</text>
</comment>
<proteinExistence type="predicted"/>
<keyword evidence="3" id="KW-1185">Reference proteome</keyword>
<name>A0A834U558_VESPE</name>
<reference evidence="2" key="1">
    <citation type="journal article" date="2020" name="G3 (Bethesda)">
        <title>High-Quality Assemblies for Three Invasive Social Wasps from the &lt;i&gt;Vespula&lt;/i&gt; Genus.</title>
        <authorList>
            <person name="Harrop T.W.R."/>
            <person name="Guhlin J."/>
            <person name="McLaughlin G.M."/>
            <person name="Permina E."/>
            <person name="Stockwell P."/>
            <person name="Gilligan J."/>
            <person name="Le Lec M.F."/>
            <person name="Gruber M.A.M."/>
            <person name="Quinn O."/>
            <person name="Lovegrove M."/>
            <person name="Duncan E.J."/>
            <person name="Remnant E.J."/>
            <person name="Van Eeckhoven J."/>
            <person name="Graham B."/>
            <person name="Knapp R.A."/>
            <person name="Langford K.W."/>
            <person name="Kronenberg Z."/>
            <person name="Press M.O."/>
            <person name="Eacker S.M."/>
            <person name="Wilson-Rankin E.E."/>
            <person name="Purcell J."/>
            <person name="Lester P.J."/>
            <person name="Dearden P.K."/>
        </authorList>
    </citation>
    <scope>NUCLEOTIDE SEQUENCE</scope>
    <source>
        <strain evidence="2">Volc-1</strain>
    </source>
</reference>
<feature type="region of interest" description="Disordered" evidence="1">
    <location>
        <begin position="48"/>
        <end position="132"/>
    </location>
</feature>
<dbReference type="Proteomes" id="UP000600918">
    <property type="component" value="Unassembled WGS sequence"/>
</dbReference>
<gene>
    <name evidence="2" type="ORF">H0235_011547</name>
</gene>
<evidence type="ECO:0000256" key="1">
    <source>
        <dbReference type="SAM" id="MobiDB-lite"/>
    </source>
</evidence>
<evidence type="ECO:0000313" key="3">
    <source>
        <dbReference type="Proteomes" id="UP000600918"/>
    </source>
</evidence>
<accession>A0A834U558</accession>
<protein>
    <submittedName>
        <fullName evidence="2">Uncharacterized protein</fullName>
    </submittedName>
</protein>